<keyword evidence="2" id="KW-1185">Reference proteome</keyword>
<feature type="non-terminal residue" evidence="1">
    <location>
        <position position="96"/>
    </location>
</feature>
<reference evidence="1" key="1">
    <citation type="submission" date="2022-07" db="EMBL/GenBank/DDBJ databases">
        <title>Phylogenomic reconstructions and comparative analyses of Kickxellomycotina fungi.</title>
        <authorList>
            <person name="Reynolds N.K."/>
            <person name="Stajich J.E."/>
            <person name="Barry K."/>
            <person name="Grigoriev I.V."/>
            <person name="Crous P."/>
            <person name="Smith M.E."/>
        </authorList>
    </citation>
    <scope>NUCLEOTIDE SEQUENCE</scope>
    <source>
        <strain evidence="1">Benny 63K</strain>
    </source>
</reference>
<sequence length="96" mass="10404">MVDAHSGWARGHTEILEQLGKDLLEACELWVDDRFGLGLEEFKENMSRLAELMAPRSESNVRANTSVNASASVNISASASANANASQQDRKGKGKE</sequence>
<accession>A0ACC1I7B5</accession>
<name>A0ACC1I7B5_9FUNG</name>
<dbReference type="EMBL" id="JANBPG010002583">
    <property type="protein sequence ID" value="KAJ1885281.1"/>
    <property type="molecule type" value="Genomic_DNA"/>
</dbReference>
<evidence type="ECO:0000313" key="1">
    <source>
        <dbReference type="EMBL" id="KAJ1885281.1"/>
    </source>
</evidence>
<dbReference type="Proteomes" id="UP001150581">
    <property type="component" value="Unassembled WGS sequence"/>
</dbReference>
<organism evidence="1 2">
    <name type="scientific">Kickxella alabastrina</name>
    <dbReference type="NCBI Taxonomy" id="61397"/>
    <lineage>
        <taxon>Eukaryota</taxon>
        <taxon>Fungi</taxon>
        <taxon>Fungi incertae sedis</taxon>
        <taxon>Zoopagomycota</taxon>
        <taxon>Kickxellomycotina</taxon>
        <taxon>Kickxellomycetes</taxon>
        <taxon>Kickxellales</taxon>
        <taxon>Kickxellaceae</taxon>
        <taxon>Kickxella</taxon>
    </lineage>
</organism>
<evidence type="ECO:0000313" key="2">
    <source>
        <dbReference type="Proteomes" id="UP001150581"/>
    </source>
</evidence>
<comment type="caution">
    <text evidence="1">The sequence shown here is derived from an EMBL/GenBank/DDBJ whole genome shotgun (WGS) entry which is preliminary data.</text>
</comment>
<gene>
    <name evidence="1" type="ORF">LPJ66_010196</name>
</gene>
<protein>
    <submittedName>
        <fullName evidence="1">Uncharacterized protein</fullName>
    </submittedName>
</protein>
<proteinExistence type="predicted"/>